<protein>
    <submittedName>
        <fullName evidence="2">Class I SAM-dependent methyltransferase</fullName>
        <ecNumber evidence="2">2.1.1.-</ecNumber>
    </submittedName>
</protein>
<organism evidence="2 3">
    <name type="scientific">Methylomarinum roseum</name>
    <dbReference type="NCBI Taxonomy" id="3067653"/>
    <lineage>
        <taxon>Bacteria</taxon>
        <taxon>Pseudomonadati</taxon>
        <taxon>Pseudomonadota</taxon>
        <taxon>Gammaproteobacteria</taxon>
        <taxon>Methylococcales</taxon>
        <taxon>Methylococcaceae</taxon>
        <taxon>Methylomarinum</taxon>
    </lineage>
</organism>
<accession>A0AAU7NRP3</accession>
<feature type="domain" description="Methyltransferase type 11" evidence="1">
    <location>
        <begin position="43"/>
        <end position="128"/>
    </location>
</feature>
<dbReference type="PANTHER" id="PTHR42912">
    <property type="entry name" value="METHYLTRANSFERASE"/>
    <property type="match status" value="1"/>
</dbReference>
<dbReference type="CDD" id="cd02440">
    <property type="entry name" value="AdoMet_MTases"/>
    <property type="match status" value="1"/>
</dbReference>
<dbReference type="EC" id="2.1.1.-" evidence="2"/>
<gene>
    <name evidence="2" type="ORF">Q9L42_014750</name>
</gene>
<dbReference type="EMBL" id="CP157743">
    <property type="protein sequence ID" value="XBS19608.1"/>
    <property type="molecule type" value="Genomic_DNA"/>
</dbReference>
<dbReference type="InterPro" id="IPR013216">
    <property type="entry name" value="Methyltransf_11"/>
</dbReference>
<proteinExistence type="predicted"/>
<dbReference type="Gene3D" id="3.40.50.150">
    <property type="entry name" value="Vaccinia Virus protein VP39"/>
    <property type="match status" value="1"/>
</dbReference>
<reference evidence="2 3" key="1">
    <citation type="journal article" date="2024" name="Microbiology">
        <title>Methylomarinum rosea sp. nov., a novel halophilic methanotrophic bacterium from the hypersaline Lake Elton.</title>
        <authorList>
            <person name="Suleimanov R.Z."/>
            <person name="Oshkin I.Y."/>
            <person name="Danilova O.V."/>
            <person name="Suzina N.E."/>
            <person name="Dedysh S.N."/>
        </authorList>
    </citation>
    <scope>NUCLEOTIDE SEQUENCE [LARGE SCALE GENOMIC DNA]</scope>
    <source>
        <strain evidence="2 3">Ch1-1</strain>
    </source>
</reference>
<dbReference type="GO" id="GO:0032259">
    <property type="term" value="P:methylation"/>
    <property type="evidence" value="ECO:0007669"/>
    <property type="project" value="UniProtKB-KW"/>
</dbReference>
<dbReference type="InterPro" id="IPR050508">
    <property type="entry name" value="Methyltransf_Superfamily"/>
</dbReference>
<dbReference type="InterPro" id="IPR029063">
    <property type="entry name" value="SAM-dependent_MTases_sf"/>
</dbReference>
<dbReference type="Pfam" id="PF08241">
    <property type="entry name" value="Methyltransf_11"/>
    <property type="match status" value="1"/>
</dbReference>
<dbReference type="AlphaFoldDB" id="A0AAU7NRP3"/>
<sequence>MPKIAPFEDHHLRYEAWFEKHEAAYISELLALRPFVPWRGLGLEIGVGSARFAAPLGIQVGVDPSPAMLAHARARGIQAVHGTAENLPFATDSFDYALNVTTICFVDSATAMMAESRRILKPGGRLVIGFIDRTSSIGAHYLAHQHESVFYQEATFFSADEVEKLLLDNGFTIDAWGQTLAHPLPEIREIEALRPGRGHCSFVVVSATTES</sequence>
<evidence type="ECO:0000313" key="3">
    <source>
        <dbReference type="Proteomes" id="UP001225378"/>
    </source>
</evidence>
<dbReference type="GO" id="GO:0008757">
    <property type="term" value="F:S-adenosylmethionine-dependent methyltransferase activity"/>
    <property type="evidence" value="ECO:0007669"/>
    <property type="project" value="InterPro"/>
</dbReference>
<dbReference type="SUPFAM" id="SSF53335">
    <property type="entry name" value="S-adenosyl-L-methionine-dependent methyltransferases"/>
    <property type="match status" value="1"/>
</dbReference>
<keyword evidence="3" id="KW-1185">Reference proteome</keyword>
<name>A0AAU7NRP3_9GAMM</name>
<evidence type="ECO:0000259" key="1">
    <source>
        <dbReference type="Pfam" id="PF08241"/>
    </source>
</evidence>
<dbReference type="RefSeq" id="WP_349431325.1">
    <property type="nucleotide sequence ID" value="NZ_CP157743.1"/>
</dbReference>
<dbReference type="PANTHER" id="PTHR42912:SF80">
    <property type="entry name" value="METHYLTRANSFERASE DOMAIN-CONTAINING PROTEIN"/>
    <property type="match status" value="1"/>
</dbReference>
<dbReference type="KEGG" id="mech:Q9L42_014750"/>
<keyword evidence="2" id="KW-0489">Methyltransferase</keyword>
<keyword evidence="2" id="KW-0808">Transferase</keyword>
<evidence type="ECO:0000313" key="2">
    <source>
        <dbReference type="EMBL" id="XBS19608.1"/>
    </source>
</evidence>
<dbReference type="Proteomes" id="UP001225378">
    <property type="component" value="Chromosome"/>
</dbReference>